<dbReference type="Gene3D" id="3.40.190.10">
    <property type="entry name" value="Periplasmic binding protein-like II"/>
    <property type="match status" value="1"/>
</dbReference>
<dbReference type="EMBL" id="SNZR01000011">
    <property type="protein sequence ID" value="TDR92881.1"/>
    <property type="molecule type" value="Genomic_DNA"/>
</dbReference>
<keyword evidence="4" id="KW-1185">Reference proteome</keyword>
<evidence type="ECO:0000313" key="4">
    <source>
        <dbReference type="Proteomes" id="UP000295122"/>
    </source>
</evidence>
<comment type="caution">
    <text evidence="3">The sequence shown here is derived from an EMBL/GenBank/DDBJ whole genome shotgun (WGS) entry which is preliminary data.</text>
</comment>
<organism evidence="3 4">
    <name type="scientific">Enterovirga rhinocerotis</name>
    <dbReference type="NCBI Taxonomy" id="1339210"/>
    <lineage>
        <taxon>Bacteria</taxon>
        <taxon>Pseudomonadati</taxon>
        <taxon>Pseudomonadota</taxon>
        <taxon>Alphaproteobacteria</taxon>
        <taxon>Hyphomicrobiales</taxon>
        <taxon>Methylobacteriaceae</taxon>
        <taxon>Enterovirga</taxon>
    </lineage>
</organism>
<reference evidence="3 4" key="1">
    <citation type="submission" date="2019-03" db="EMBL/GenBank/DDBJ databases">
        <title>Genomic Encyclopedia of Type Strains, Phase IV (KMG-IV): sequencing the most valuable type-strain genomes for metagenomic binning, comparative biology and taxonomic classification.</title>
        <authorList>
            <person name="Goeker M."/>
        </authorList>
    </citation>
    <scope>NUCLEOTIDE SEQUENCE [LARGE SCALE GENOMIC DNA]</scope>
    <source>
        <strain evidence="3 4">DSM 25903</strain>
    </source>
</reference>
<dbReference type="RefSeq" id="WP_133767935.1">
    <property type="nucleotide sequence ID" value="NZ_SNZR01000011.1"/>
</dbReference>
<dbReference type="SUPFAM" id="SSF53850">
    <property type="entry name" value="Periplasmic binding protein-like II"/>
    <property type="match status" value="1"/>
</dbReference>
<dbReference type="InterPro" id="IPR042100">
    <property type="entry name" value="Bug_dom1"/>
</dbReference>
<dbReference type="CDD" id="cd13578">
    <property type="entry name" value="PBP2_Bug27"/>
    <property type="match status" value="1"/>
</dbReference>
<feature type="signal peptide" evidence="2">
    <location>
        <begin position="1"/>
        <end position="22"/>
    </location>
</feature>
<dbReference type="Gene3D" id="3.40.190.150">
    <property type="entry name" value="Bordetella uptake gene, domain 1"/>
    <property type="match status" value="1"/>
</dbReference>
<sequence>MRISARAVLLAALAAIWLPADAAHGQAFPTRPIKLVVPFSPGTSSDIGARRLGQGLETVLGVPVIVENVVGAGGINGMQRVASAPADGYTLGIGTVGTHAINLGVYKALPYHPIRSFEPVTRFITFPNVVVVHPALDVRDMAGLVALARRRGAEGRPLSYASGGSGTTAHLGGEQLKQAAGVDLVHVPYRGAAAAMPDLLSGRVDMMFGNISVVFEQVRAGSLRALANTGTARSDLMPQIPAVGEVGMKQLELSNWLGVFAPAGTPAEITGRLRSAVHRTLAVPALKAAFAQEGTDLVEDDSAAAFTRFIEAEMDKWTGVTRAAGIAPQ</sequence>
<dbReference type="OrthoDB" id="8443386at2"/>
<dbReference type="PIRSF" id="PIRSF017082">
    <property type="entry name" value="YflP"/>
    <property type="match status" value="1"/>
</dbReference>
<dbReference type="AlphaFoldDB" id="A0A4R7C417"/>
<dbReference type="Pfam" id="PF03401">
    <property type="entry name" value="TctC"/>
    <property type="match status" value="1"/>
</dbReference>
<accession>A0A4R7C417</accession>
<evidence type="ECO:0000256" key="2">
    <source>
        <dbReference type="SAM" id="SignalP"/>
    </source>
</evidence>
<keyword evidence="2" id="KW-0732">Signal</keyword>
<comment type="similarity">
    <text evidence="1">Belongs to the UPF0065 (bug) family.</text>
</comment>
<feature type="chain" id="PRO_5020182803" evidence="2">
    <location>
        <begin position="23"/>
        <end position="329"/>
    </location>
</feature>
<dbReference type="InterPro" id="IPR005064">
    <property type="entry name" value="BUG"/>
</dbReference>
<dbReference type="PANTHER" id="PTHR42928:SF5">
    <property type="entry name" value="BLR1237 PROTEIN"/>
    <property type="match status" value="1"/>
</dbReference>
<dbReference type="PANTHER" id="PTHR42928">
    <property type="entry name" value="TRICARBOXYLATE-BINDING PROTEIN"/>
    <property type="match status" value="1"/>
</dbReference>
<protein>
    <submittedName>
        <fullName evidence="3">Tripartite-type tricarboxylate transporter receptor subunit TctC</fullName>
    </submittedName>
</protein>
<dbReference type="Proteomes" id="UP000295122">
    <property type="component" value="Unassembled WGS sequence"/>
</dbReference>
<gene>
    <name evidence="3" type="ORF">EV668_0123</name>
</gene>
<keyword evidence="3" id="KW-0675">Receptor</keyword>
<evidence type="ECO:0000256" key="1">
    <source>
        <dbReference type="ARBA" id="ARBA00006987"/>
    </source>
</evidence>
<proteinExistence type="inferred from homology"/>
<evidence type="ECO:0000313" key="3">
    <source>
        <dbReference type="EMBL" id="TDR92881.1"/>
    </source>
</evidence>
<name>A0A4R7C417_9HYPH</name>